<evidence type="ECO:0000259" key="2">
    <source>
        <dbReference type="SMART" id="SM00894"/>
    </source>
</evidence>
<dbReference type="SMART" id="SM00894">
    <property type="entry name" value="Excalibur"/>
    <property type="match status" value="1"/>
</dbReference>
<dbReference type="EMBL" id="JAUOEL010000005">
    <property type="protein sequence ID" value="MDO5975711.1"/>
    <property type="molecule type" value="Genomic_DNA"/>
</dbReference>
<comment type="caution">
    <text evidence="3">The sequence shown here is derived from an EMBL/GenBank/DDBJ whole genome shotgun (WGS) entry which is preliminary data.</text>
</comment>
<keyword evidence="4" id="KW-1185">Reference proteome</keyword>
<reference evidence="3" key="1">
    <citation type="submission" date="2023-07" db="EMBL/GenBank/DDBJ databases">
        <title>Two novel species in the genus Flavivirga.</title>
        <authorList>
            <person name="Kwon K."/>
        </authorList>
    </citation>
    <scope>NUCLEOTIDE SEQUENCE</scope>
    <source>
        <strain evidence="3">KACC 14158</strain>
    </source>
</reference>
<sequence>MSFRFNKRVKLGKNFGINISKSSITPSYRTKRGSISTKGYSIRTGIPGISYRKNFSKAKNAGCIFALIPWILLVLIFSCSSSENVNSPSPCRDTNCADYTSQASAQAAYEADPECRNDLDRDNDGIACEEPGNSVKNCATTSNCGCSGKNKSPCEADPCCKWIVGTGCKCE</sequence>
<organism evidence="3 4">
    <name type="scientific">Flavivirga jejuensis</name>
    <dbReference type="NCBI Taxonomy" id="870487"/>
    <lineage>
        <taxon>Bacteria</taxon>
        <taxon>Pseudomonadati</taxon>
        <taxon>Bacteroidota</taxon>
        <taxon>Flavobacteriia</taxon>
        <taxon>Flavobacteriales</taxon>
        <taxon>Flavobacteriaceae</taxon>
        <taxon>Flavivirga</taxon>
    </lineage>
</organism>
<dbReference type="Pfam" id="PF05901">
    <property type="entry name" value="Excalibur"/>
    <property type="match status" value="1"/>
</dbReference>
<dbReference type="InterPro" id="IPR008613">
    <property type="entry name" value="Excalibur_Ca-bd_domain"/>
</dbReference>
<dbReference type="RefSeq" id="WP_303302925.1">
    <property type="nucleotide sequence ID" value="NZ_BAABDA010000050.1"/>
</dbReference>
<evidence type="ECO:0000313" key="4">
    <source>
        <dbReference type="Proteomes" id="UP001176806"/>
    </source>
</evidence>
<dbReference type="InterPro" id="IPR025330">
    <property type="entry name" value="DUF4236"/>
</dbReference>
<evidence type="ECO:0000256" key="1">
    <source>
        <dbReference type="SAM" id="Phobius"/>
    </source>
</evidence>
<keyword evidence="1" id="KW-1133">Transmembrane helix</keyword>
<feature type="transmembrane region" description="Helical" evidence="1">
    <location>
        <begin position="61"/>
        <end position="78"/>
    </location>
</feature>
<dbReference type="Pfam" id="PF14020">
    <property type="entry name" value="DUF4236"/>
    <property type="match status" value="1"/>
</dbReference>
<proteinExistence type="predicted"/>
<protein>
    <submittedName>
        <fullName evidence="3">DUF4236 domain-containing protein</fullName>
    </submittedName>
</protein>
<keyword evidence="1" id="KW-0812">Transmembrane</keyword>
<feature type="domain" description="Excalibur calcium-binding" evidence="2">
    <location>
        <begin position="92"/>
        <end position="129"/>
    </location>
</feature>
<gene>
    <name evidence="3" type="ORF">Q4Q40_16065</name>
</gene>
<name>A0ABT8WRF2_9FLAO</name>
<accession>A0ABT8WRF2</accession>
<dbReference type="Proteomes" id="UP001176806">
    <property type="component" value="Unassembled WGS sequence"/>
</dbReference>
<evidence type="ECO:0000313" key="3">
    <source>
        <dbReference type="EMBL" id="MDO5975711.1"/>
    </source>
</evidence>
<keyword evidence="1" id="KW-0472">Membrane</keyword>